<dbReference type="AlphaFoldDB" id="A0A0F9PP90"/>
<evidence type="ECO:0000256" key="6">
    <source>
        <dbReference type="ARBA" id="ARBA00023136"/>
    </source>
</evidence>
<protein>
    <recommendedName>
        <fullName evidence="11">TonB-dependent siderophore receptor</fullName>
    </recommendedName>
</protein>
<evidence type="ECO:0000256" key="3">
    <source>
        <dbReference type="ARBA" id="ARBA00022448"/>
    </source>
</evidence>
<dbReference type="GO" id="GO:0038023">
    <property type="term" value="F:signaling receptor activity"/>
    <property type="evidence" value="ECO:0007669"/>
    <property type="project" value="InterPro"/>
</dbReference>
<keyword evidence="4" id="KW-0812">Transmembrane</keyword>
<dbReference type="InterPro" id="IPR012910">
    <property type="entry name" value="Plug_dom"/>
</dbReference>
<keyword evidence="7" id="KW-0998">Cell outer membrane</keyword>
<comment type="subcellular location">
    <subcellularLocation>
        <location evidence="1">Cell outer membrane</location>
        <topology evidence="1">Multi-pass membrane protein</topology>
    </subcellularLocation>
</comment>
<evidence type="ECO:0000256" key="2">
    <source>
        <dbReference type="ARBA" id="ARBA00009810"/>
    </source>
</evidence>
<dbReference type="GO" id="GO:0015891">
    <property type="term" value="P:siderophore transport"/>
    <property type="evidence" value="ECO:0007669"/>
    <property type="project" value="InterPro"/>
</dbReference>
<dbReference type="Pfam" id="PF00593">
    <property type="entry name" value="TonB_dep_Rec_b-barrel"/>
    <property type="match status" value="1"/>
</dbReference>
<organism evidence="10">
    <name type="scientific">marine sediment metagenome</name>
    <dbReference type="NCBI Taxonomy" id="412755"/>
    <lineage>
        <taxon>unclassified sequences</taxon>
        <taxon>metagenomes</taxon>
        <taxon>ecological metagenomes</taxon>
    </lineage>
</organism>
<dbReference type="InterPro" id="IPR036942">
    <property type="entry name" value="Beta-barrel_TonB_sf"/>
</dbReference>
<dbReference type="SUPFAM" id="SSF56935">
    <property type="entry name" value="Porins"/>
    <property type="match status" value="1"/>
</dbReference>
<dbReference type="InterPro" id="IPR010105">
    <property type="entry name" value="TonB_sidphr_rcpt"/>
</dbReference>
<accession>A0A0F9PP90</accession>
<dbReference type="PANTHER" id="PTHR32552:SF84">
    <property type="entry name" value="TONB-DEPENDENT RECEPTOR-RELATED"/>
    <property type="match status" value="1"/>
</dbReference>
<evidence type="ECO:0000256" key="4">
    <source>
        <dbReference type="ARBA" id="ARBA00022692"/>
    </source>
</evidence>
<dbReference type="Gene3D" id="2.170.130.10">
    <property type="entry name" value="TonB-dependent receptor, plug domain"/>
    <property type="match status" value="1"/>
</dbReference>
<dbReference type="PROSITE" id="PS52016">
    <property type="entry name" value="TONB_DEPENDENT_REC_3"/>
    <property type="match status" value="1"/>
</dbReference>
<keyword evidence="6" id="KW-0472">Membrane</keyword>
<evidence type="ECO:0000259" key="9">
    <source>
        <dbReference type="Pfam" id="PF07715"/>
    </source>
</evidence>
<evidence type="ECO:0000256" key="1">
    <source>
        <dbReference type="ARBA" id="ARBA00004571"/>
    </source>
</evidence>
<dbReference type="NCBIfam" id="TIGR01783">
    <property type="entry name" value="TonB-siderophor"/>
    <property type="match status" value="1"/>
</dbReference>
<dbReference type="InterPro" id="IPR039426">
    <property type="entry name" value="TonB-dep_rcpt-like"/>
</dbReference>
<comment type="caution">
    <text evidence="10">The sequence shown here is derived from an EMBL/GenBank/DDBJ whole genome shotgun (WGS) entry which is preliminary data.</text>
</comment>
<dbReference type="EMBL" id="LAZR01002164">
    <property type="protein sequence ID" value="KKN33610.1"/>
    <property type="molecule type" value="Genomic_DNA"/>
</dbReference>
<feature type="domain" description="TonB-dependent receptor-like beta-barrel" evidence="8">
    <location>
        <begin position="281"/>
        <end position="681"/>
    </location>
</feature>
<keyword evidence="3" id="KW-0813">Transport</keyword>
<dbReference type="GO" id="GO:0015344">
    <property type="term" value="F:siderophore uptake transmembrane transporter activity"/>
    <property type="evidence" value="ECO:0007669"/>
    <property type="project" value="TreeGrafter"/>
</dbReference>
<evidence type="ECO:0000256" key="5">
    <source>
        <dbReference type="ARBA" id="ARBA00023077"/>
    </source>
</evidence>
<dbReference type="Gene3D" id="2.40.170.20">
    <property type="entry name" value="TonB-dependent receptor, beta-barrel domain"/>
    <property type="match status" value="1"/>
</dbReference>
<keyword evidence="5" id="KW-0798">TonB box</keyword>
<dbReference type="InterPro" id="IPR000531">
    <property type="entry name" value="Beta-barrel_TonB"/>
</dbReference>
<evidence type="ECO:0000313" key="10">
    <source>
        <dbReference type="EMBL" id="KKN33610.1"/>
    </source>
</evidence>
<sequence length="713" mass="78932">MLKKRYDSTSSFKAPSRALSFVILLSTYQIIAYADDTKTLPSLVVQGETITQLNKAASTGSYLGLTPLETPASIDVITREAIEQRGDTKLVDVISRSTGMTGIGHNGNGGQDLSSRGFTGVNSVIRLYDGTRQYGGAVLSFPFDTWSVDRVEVLHGPSSVIYGDGGIGGVVNVIPKKPSRGDIKNEVKLTVGTDDTRRIGLGSGGAINDRIAYRADLSADKSNGWIDNGDSENITFTGALLFDLTDNLDMKLSYAKGKQEPVRYFGTPLVNGQQIKALRGNNYNVEDSKIQFDDQWAELAFNWQASENTNATSKFYNIESKRDWRNTEQYLYNSVSGLIDRDGQTQISHDQSTFGNTSSLSNANVIFGLKNKTSVGFDISTTTFQHTNNGYTGASSSVDLYHPQSGNYIYSNSPLFIPKYRNKAEQYSLFMEDQLSLSDQLSVVAGIRYDHAKVTRKDLTTNQQTLDTTFNNIGWRLGSVFKFTPSFSIYGQYTEAADPVGSMISISNPDLDLSKGTQYEVGLKKTFWNESAEWTVAVFDIEKKDLLTRSPINPSLRVQVGQQSSRGIEATLALPIAKDWYFDGNLAVLDAQYDSFTDNVGGSAISREGNVPTDVPERVANANFSWNFLPNWTASSTTRYVGKRYADNANSLKLPSYTVSDLSLHWSATADTRVTIRAANLFDKYYFTTSYYEETQWLYGPERSFELSVHHSF</sequence>
<evidence type="ECO:0000259" key="8">
    <source>
        <dbReference type="Pfam" id="PF00593"/>
    </source>
</evidence>
<name>A0A0F9PP90_9ZZZZ</name>
<evidence type="ECO:0008006" key="11">
    <source>
        <dbReference type="Google" id="ProtNLM"/>
    </source>
</evidence>
<proteinExistence type="inferred from homology"/>
<comment type="similarity">
    <text evidence="2">Belongs to the TonB-dependent receptor family.</text>
</comment>
<dbReference type="GO" id="GO:0009279">
    <property type="term" value="C:cell outer membrane"/>
    <property type="evidence" value="ECO:0007669"/>
    <property type="project" value="UniProtKB-SubCell"/>
</dbReference>
<dbReference type="Pfam" id="PF07715">
    <property type="entry name" value="Plug"/>
    <property type="match status" value="1"/>
</dbReference>
<gene>
    <name evidence="10" type="ORF">LCGC14_0802090</name>
</gene>
<dbReference type="InterPro" id="IPR037066">
    <property type="entry name" value="Plug_dom_sf"/>
</dbReference>
<evidence type="ECO:0000256" key="7">
    <source>
        <dbReference type="ARBA" id="ARBA00023237"/>
    </source>
</evidence>
<dbReference type="PANTHER" id="PTHR32552">
    <property type="entry name" value="FERRICHROME IRON RECEPTOR-RELATED"/>
    <property type="match status" value="1"/>
</dbReference>
<reference evidence="10" key="1">
    <citation type="journal article" date="2015" name="Nature">
        <title>Complex archaea that bridge the gap between prokaryotes and eukaryotes.</title>
        <authorList>
            <person name="Spang A."/>
            <person name="Saw J.H."/>
            <person name="Jorgensen S.L."/>
            <person name="Zaremba-Niedzwiedzka K."/>
            <person name="Martijn J."/>
            <person name="Lind A.E."/>
            <person name="van Eijk R."/>
            <person name="Schleper C."/>
            <person name="Guy L."/>
            <person name="Ettema T.J."/>
        </authorList>
    </citation>
    <scope>NUCLEOTIDE SEQUENCE</scope>
</reference>
<dbReference type="CDD" id="cd01347">
    <property type="entry name" value="ligand_gated_channel"/>
    <property type="match status" value="1"/>
</dbReference>
<feature type="domain" description="TonB-dependent receptor plug" evidence="9">
    <location>
        <begin position="68"/>
        <end position="170"/>
    </location>
</feature>